<comment type="caution">
    <text evidence="5">The sequence shown here is derived from an EMBL/GenBank/DDBJ whole genome shotgun (WGS) entry which is preliminary data.</text>
</comment>
<dbReference type="PROSITE" id="PS51898">
    <property type="entry name" value="TYR_RECOMBINASE"/>
    <property type="match status" value="1"/>
</dbReference>
<dbReference type="AlphaFoldDB" id="A0A7W9MRT6"/>
<evidence type="ECO:0000256" key="3">
    <source>
        <dbReference type="ARBA" id="ARBA00023172"/>
    </source>
</evidence>
<proteinExistence type="inferred from homology"/>
<dbReference type="InterPro" id="IPR050090">
    <property type="entry name" value="Tyrosine_recombinase_XerCD"/>
</dbReference>
<feature type="domain" description="Tyr recombinase" evidence="4">
    <location>
        <begin position="209"/>
        <end position="404"/>
    </location>
</feature>
<dbReference type="InterPro" id="IPR010998">
    <property type="entry name" value="Integrase_recombinase_N"/>
</dbReference>
<dbReference type="GO" id="GO:0015074">
    <property type="term" value="P:DNA integration"/>
    <property type="evidence" value="ECO:0007669"/>
    <property type="project" value="InterPro"/>
</dbReference>
<dbReference type="Gene3D" id="1.10.150.130">
    <property type="match status" value="1"/>
</dbReference>
<dbReference type="InterPro" id="IPR013762">
    <property type="entry name" value="Integrase-like_cat_sf"/>
</dbReference>
<dbReference type="Gene3D" id="1.10.443.10">
    <property type="entry name" value="Intergrase catalytic core"/>
    <property type="match status" value="1"/>
</dbReference>
<name>A0A7W9MRT6_9ACTN</name>
<dbReference type="CDD" id="cd00397">
    <property type="entry name" value="DNA_BRE_C"/>
    <property type="match status" value="1"/>
</dbReference>
<dbReference type="InterPro" id="IPR002104">
    <property type="entry name" value="Integrase_catalytic"/>
</dbReference>
<comment type="similarity">
    <text evidence="1">Belongs to the 'phage' integrase family.</text>
</comment>
<evidence type="ECO:0000256" key="2">
    <source>
        <dbReference type="ARBA" id="ARBA00023125"/>
    </source>
</evidence>
<reference evidence="5 6" key="1">
    <citation type="submission" date="2020-08" db="EMBL/GenBank/DDBJ databases">
        <title>Sequencing the genomes of 1000 actinobacteria strains.</title>
        <authorList>
            <person name="Klenk H.-P."/>
        </authorList>
    </citation>
    <scope>NUCLEOTIDE SEQUENCE [LARGE SCALE GENOMIC DNA]</scope>
    <source>
        <strain evidence="5 6">DSM 28967</strain>
    </source>
</reference>
<dbReference type="GO" id="GO:0003677">
    <property type="term" value="F:DNA binding"/>
    <property type="evidence" value="ECO:0007669"/>
    <property type="project" value="UniProtKB-KW"/>
</dbReference>
<keyword evidence="6" id="KW-1185">Reference proteome</keyword>
<dbReference type="RefSeq" id="WP_184793348.1">
    <property type="nucleotide sequence ID" value="NZ_JACHMY010000001.1"/>
</dbReference>
<accession>A0A7W9MRT6</accession>
<keyword evidence="2" id="KW-0238">DNA-binding</keyword>
<dbReference type="PANTHER" id="PTHR30349:SF64">
    <property type="entry name" value="PROPHAGE INTEGRASE INTD-RELATED"/>
    <property type="match status" value="1"/>
</dbReference>
<dbReference type="Pfam" id="PF00589">
    <property type="entry name" value="Phage_integrase"/>
    <property type="match status" value="1"/>
</dbReference>
<dbReference type="PANTHER" id="PTHR30349">
    <property type="entry name" value="PHAGE INTEGRASE-RELATED"/>
    <property type="match status" value="1"/>
</dbReference>
<dbReference type="GO" id="GO:0006310">
    <property type="term" value="P:DNA recombination"/>
    <property type="evidence" value="ECO:0007669"/>
    <property type="project" value="UniProtKB-KW"/>
</dbReference>
<dbReference type="Proteomes" id="UP000549971">
    <property type="component" value="Unassembled WGS sequence"/>
</dbReference>
<dbReference type="SUPFAM" id="SSF56349">
    <property type="entry name" value="DNA breaking-rejoining enzymes"/>
    <property type="match status" value="1"/>
</dbReference>
<dbReference type="EMBL" id="JACHMY010000001">
    <property type="protein sequence ID" value="MBB5833462.1"/>
    <property type="molecule type" value="Genomic_DNA"/>
</dbReference>
<evidence type="ECO:0000259" key="4">
    <source>
        <dbReference type="PROSITE" id="PS51898"/>
    </source>
</evidence>
<dbReference type="InterPro" id="IPR011010">
    <property type="entry name" value="DNA_brk_join_enz"/>
</dbReference>
<evidence type="ECO:0000313" key="6">
    <source>
        <dbReference type="Proteomes" id="UP000549971"/>
    </source>
</evidence>
<protein>
    <submittedName>
        <fullName evidence="5">Integrase</fullName>
    </submittedName>
</protein>
<sequence length="406" mass="45528">MAGKALGLGEHGEIEAIPQKRDGAGKWKRAVHHRSAERWRARVYFRGFDGITREISRFGKTRRAAIENVEDALKEQPSLGAALEGMTPSTPVPLAGELWLEQIKRPESKLSAETIDDYERAFKNHVKGKSSTLRGLTLKQANDPQRLRLFLQEVADRRGTGAAKMARQVMSGILWMAVDDGVFTVNATRMVRPVKAKVKKQTVRQAQHDHQRAYTAEEADAVMAYADKLAIDEAANPRTLRKWATTADLNAFMKGTGARIGEARGMSWEDVDLLTGWALILGTKTEGSRRAVRMPSWLLERIRERGARYGVEGLIFPSPHQTDDPWKPWDQSNCNKAVRHILDGAEMPWAIPHTWRRTVAKRLEEAGWDLSDIADQLGHGDPSMTADHYLERDLMGRGDSRAADIL</sequence>
<keyword evidence="3" id="KW-0233">DNA recombination</keyword>
<organism evidence="5 6">
    <name type="scientific">Kribbella italica</name>
    <dbReference type="NCBI Taxonomy" id="1540520"/>
    <lineage>
        <taxon>Bacteria</taxon>
        <taxon>Bacillati</taxon>
        <taxon>Actinomycetota</taxon>
        <taxon>Actinomycetes</taxon>
        <taxon>Propionibacteriales</taxon>
        <taxon>Kribbellaceae</taxon>
        <taxon>Kribbella</taxon>
    </lineage>
</organism>
<evidence type="ECO:0000313" key="5">
    <source>
        <dbReference type="EMBL" id="MBB5833462.1"/>
    </source>
</evidence>
<evidence type="ECO:0000256" key="1">
    <source>
        <dbReference type="ARBA" id="ARBA00008857"/>
    </source>
</evidence>
<gene>
    <name evidence="5" type="ORF">HDA39_000196</name>
</gene>